<reference evidence="7" key="1">
    <citation type="journal article" date="2019" name="Int. J. Syst. Evol. Microbiol.">
        <title>The Global Catalogue of Microorganisms (GCM) 10K type strain sequencing project: providing services to taxonomists for standard genome sequencing and annotation.</title>
        <authorList>
            <consortium name="The Broad Institute Genomics Platform"/>
            <consortium name="The Broad Institute Genome Sequencing Center for Infectious Disease"/>
            <person name="Wu L."/>
            <person name="Ma J."/>
        </authorList>
    </citation>
    <scope>NUCLEOTIDE SEQUENCE [LARGE SCALE GENOMIC DNA]</scope>
    <source>
        <strain evidence="7">CGMCC 4.7371</strain>
    </source>
</reference>
<dbReference type="InterPro" id="IPR050109">
    <property type="entry name" value="HTH-type_TetR-like_transc_reg"/>
</dbReference>
<dbReference type="Gene3D" id="1.10.10.60">
    <property type="entry name" value="Homeodomain-like"/>
    <property type="match status" value="1"/>
</dbReference>
<keyword evidence="3" id="KW-0804">Transcription</keyword>
<keyword evidence="2 4" id="KW-0238">DNA-binding</keyword>
<evidence type="ECO:0000313" key="6">
    <source>
        <dbReference type="EMBL" id="GGO86205.1"/>
    </source>
</evidence>
<sequence length="220" mass="24338">MTFTTRERLITAAFDLFEAQGFDATTVDQITTQAGVGRTTFFRTFGTKEDVLFPHHDEVLARVAARLGTATPGTRAVAVQEAARIVLDHYIAEGEVARRRYRLTSSVPALREREIASVERYRRLFSQHITHWLEGEPDGALRAELTATAVITAHNHVLRQWLRGATTDLPRDFERAMPFALRTLTSETGGQTVVVVSSAPSVEGVVADVRRALARDSAHA</sequence>
<dbReference type="EMBL" id="BMNI01000001">
    <property type="protein sequence ID" value="GGO86205.1"/>
    <property type="molecule type" value="Genomic_DNA"/>
</dbReference>
<dbReference type="PROSITE" id="PS50977">
    <property type="entry name" value="HTH_TETR_2"/>
    <property type="match status" value="1"/>
</dbReference>
<gene>
    <name evidence="6" type="ORF">GCM10011584_07990</name>
</gene>
<dbReference type="Pfam" id="PF17754">
    <property type="entry name" value="TetR_C_14"/>
    <property type="match status" value="1"/>
</dbReference>
<evidence type="ECO:0000256" key="2">
    <source>
        <dbReference type="ARBA" id="ARBA00023125"/>
    </source>
</evidence>
<dbReference type="Proteomes" id="UP000655410">
    <property type="component" value="Unassembled WGS sequence"/>
</dbReference>
<name>A0ABQ2N6E1_9ACTN</name>
<evidence type="ECO:0000259" key="5">
    <source>
        <dbReference type="PROSITE" id="PS50977"/>
    </source>
</evidence>
<dbReference type="InterPro" id="IPR009057">
    <property type="entry name" value="Homeodomain-like_sf"/>
</dbReference>
<evidence type="ECO:0000313" key="7">
    <source>
        <dbReference type="Proteomes" id="UP000655410"/>
    </source>
</evidence>
<evidence type="ECO:0000256" key="3">
    <source>
        <dbReference type="ARBA" id="ARBA00023163"/>
    </source>
</evidence>
<comment type="caution">
    <text evidence="6">The sequence shown here is derived from an EMBL/GenBank/DDBJ whole genome shotgun (WGS) entry which is preliminary data.</text>
</comment>
<dbReference type="Pfam" id="PF00440">
    <property type="entry name" value="TetR_N"/>
    <property type="match status" value="1"/>
</dbReference>
<dbReference type="PANTHER" id="PTHR30055">
    <property type="entry name" value="HTH-TYPE TRANSCRIPTIONAL REGULATOR RUTR"/>
    <property type="match status" value="1"/>
</dbReference>
<protein>
    <submittedName>
        <fullName evidence="6">TetR family transcriptional regulator</fullName>
    </submittedName>
</protein>
<dbReference type="SUPFAM" id="SSF46689">
    <property type="entry name" value="Homeodomain-like"/>
    <property type="match status" value="1"/>
</dbReference>
<feature type="domain" description="HTH tetR-type" evidence="5">
    <location>
        <begin position="3"/>
        <end position="63"/>
    </location>
</feature>
<dbReference type="PANTHER" id="PTHR30055:SF238">
    <property type="entry name" value="MYCOFACTOCIN BIOSYNTHESIS TRANSCRIPTIONAL REGULATOR MFTR-RELATED"/>
    <property type="match status" value="1"/>
</dbReference>
<dbReference type="InterPro" id="IPR041347">
    <property type="entry name" value="MftR_C"/>
</dbReference>
<evidence type="ECO:0000256" key="1">
    <source>
        <dbReference type="ARBA" id="ARBA00023015"/>
    </source>
</evidence>
<accession>A0ABQ2N6E1</accession>
<keyword evidence="1" id="KW-0805">Transcription regulation</keyword>
<dbReference type="RefSeq" id="WP_188782650.1">
    <property type="nucleotide sequence ID" value="NZ_BMNI01000001.1"/>
</dbReference>
<feature type="DNA-binding region" description="H-T-H motif" evidence="4">
    <location>
        <begin position="26"/>
        <end position="45"/>
    </location>
</feature>
<dbReference type="Gene3D" id="1.10.357.10">
    <property type="entry name" value="Tetracycline Repressor, domain 2"/>
    <property type="match status" value="1"/>
</dbReference>
<evidence type="ECO:0000256" key="4">
    <source>
        <dbReference type="PROSITE-ProRule" id="PRU00335"/>
    </source>
</evidence>
<proteinExistence type="predicted"/>
<organism evidence="6 7">
    <name type="scientific">Nocardioides phosphati</name>
    <dbReference type="NCBI Taxonomy" id="1867775"/>
    <lineage>
        <taxon>Bacteria</taxon>
        <taxon>Bacillati</taxon>
        <taxon>Actinomycetota</taxon>
        <taxon>Actinomycetes</taxon>
        <taxon>Propionibacteriales</taxon>
        <taxon>Nocardioidaceae</taxon>
        <taxon>Nocardioides</taxon>
    </lineage>
</organism>
<dbReference type="InterPro" id="IPR001647">
    <property type="entry name" value="HTH_TetR"/>
</dbReference>
<dbReference type="PRINTS" id="PR00455">
    <property type="entry name" value="HTHTETR"/>
</dbReference>
<keyword evidence="7" id="KW-1185">Reference proteome</keyword>